<name>A0AAD7WSS9_9TELE</name>
<accession>A0AAD7WSS9</accession>
<reference evidence="2" key="1">
    <citation type="journal article" date="2023" name="Science">
        <title>Genome structures resolve the early diversification of teleost fishes.</title>
        <authorList>
            <person name="Parey E."/>
            <person name="Louis A."/>
            <person name="Montfort J."/>
            <person name="Bouchez O."/>
            <person name="Roques C."/>
            <person name="Iampietro C."/>
            <person name="Lluch J."/>
            <person name="Castinel A."/>
            <person name="Donnadieu C."/>
            <person name="Desvignes T."/>
            <person name="Floi Bucao C."/>
            <person name="Jouanno E."/>
            <person name="Wen M."/>
            <person name="Mejri S."/>
            <person name="Dirks R."/>
            <person name="Jansen H."/>
            <person name="Henkel C."/>
            <person name="Chen W.J."/>
            <person name="Zahm M."/>
            <person name="Cabau C."/>
            <person name="Klopp C."/>
            <person name="Thompson A.W."/>
            <person name="Robinson-Rechavi M."/>
            <person name="Braasch I."/>
            <person name="Lecointre G."/>
            <person name="Bobe J."/>
            <person name="Postlethwait J.H."/>
            <person name="Berthelot C."/>
            <person name="Roest Crollius H."/>
            <person name="Guiguen Y."/>
        </authorList>
    </citation>
    <scope>NUCLEOTIDE SEQUENCE</scope>
    <source>
        <strain evidence="2">NC1722</strain>
    </source>
</reference>
<evidence type="ECO:0000313" key="2">
    <source>
        <dbReference type="EMBL" id="KAJ8407685.1"/>
    </source>
</evidence>
<feature type="region of interest" description="Disordered" evidence="1">
    <location>
        <begin position="148"/>
        <end position="176"/>
    </location>
</feature>
<dbReference type="EMBL" id="JAINUG010000038">
    <property type="protein sequence ID" value="KAJ8407685.1"/>
    <property type="molecule type" value="Genomic_DNA"/>
</dbReference>
<protein>
    <submittedName>
        <fullName evidence="2">Uncharacterized protein</fullName>
    </submittedName>
</protein>
<comment type="caution">
    <text evidence="2">The sequence shown here is derived from an EMBL/GenBank/DDBJ whole genome shotgun (WGS) entry which is preliminary data.</text>
</comment>
<feature type="compositionally biased region" description="Basic and acidic residues" evidence="1">
    <location>
        <begin position="148"/>
        <end position="160"/>
    </location>
</feature>
<organism evidence="2 3">
    <name type="scientific">Aldrovandia affinis</name>
    <dbReference type="NCBI Taxonomy" id="143900"/>
    <lineage>
        <taxon>Eukaryota</taxon>
        <taxon>Metazoa</taxon>
        <taxon>Chordata</taxon>
        <taxon>Craniata</taxon>
        <taxon>Vertebrata</taxon>
        <taxon>Euteleostomi</taxon>
        <taxon>Actinopterygii</taxon>
        <taxon>Neopterygii</taxon>
        <taxon>Teleostei</taxon>
        <taxon>Notacanthiformes</taxon>
        <taxon>Halosauridae</taxon>
        <taxon>Aldrovandia</taxon>
    </lineage>
</organism>
<keyword evidence="3" id="KW-1185">Reference proteome</keyword>
<dbReference type="Proteomes" id="UP001221898">
    <property type="component" value="Unassembled WGS sequence"/>
</dbReference>
<proteinExistence type="predicted"/>
<dbReference type="AlphaFoldDB" id="A0AAD7WSS9"/>
<gene>
    <name evidence="2" type="ORF">AAFF_G00275420</name>
</gene>
<evidence type="ECO:0000313" key="3">
    <source>
        <dbReference type="Proteomes" id="UP001221898"/>
    </source>
</evidence>
<evidence type="ECO:0000256" key="1">
    <source>
        <dbReference type="SAM" id="MobiDB-lite"/>
    </source>
</evidence>
<sequence length="176" mass="19234">MRSHRSSKRNSEGIRPKLAMVPNFVCCKVVILSENFAAVSVLRTVEEGFKRLKVRLGRFGLWLGCQFIPPDQSQEPDCLRILITSSRAGPLSSGASPFCQLPPPLRSPLQKLTTKTSSGSCFMQDRLLIFSPPPCFSAPLPLMADRTDEAQSGTRGDETLRGLAKGCPLRASRTAS</sequence>